<keyword evidence="2" id="KW-1185">Reference proteome</keyword>
<sequence length="139" mass="15324">MDGFCPAWGLAAKNSTAFFNAQLAVVNGFGDPERSLDAIMKATNELFTQDVDGDSGSQITVGSYKVDEIVWLKELLIKAAKMSHPVFSRTVRILSDIVYEGNYKLSKTTKFQGFNWEPVTLECTKFTGSTTIESPSPEE</sequence>
<evidence type="ECO:0000313" key="2">
    <source>
        <dbReference type="Proteomes" id="UP001140087"/>
    </source>
</evidence>
<proteinExistence type="predicted"/>
<dbReference type="Proteomes" id="UP001140087">
    <property type="component" value="Unassembled WGS sequence"/>
</dbReference>
<comment type="caution">
    <text evidence="1">The sequence shown here is derived from an EMBL/GenBank/DDBJ whole genome shotgun (WGS) entry which is preliminary data.</text>
</comment>
<organism evidence="1 2">
    <name type="scientific">Coemansia helicoidea</name>
    <dbReference type="NCBI Taxonomy" id="1286919"/>
    <lineage>
        <taxon>Eukaryota</taxon>
        <taxon>Fungi</taxon>
        <taxon>Fungi incertae sedis</taxon>
        <taxon>Zoopagomycota</taxon>
        <taxon>Kickxellomycotina</taxon>
        <taxon>Kickxellomycetes</taxon>
        <taxon>Kickxellales</taxon>
        <taxon>Kickxellaceae</taxon>
        <taxon>Coemansia</taxon>
    </lineage>
</organism>
<name>A0ACC1KNK0_9FUNG</name>
<gene>
    <name evidence="1" type="ORF">H4R21_006170</name>
</gene>
<accession>A0ACC1KNK0</accession>
<reference evidence="1" key="1">
    <citation type="submission" date="2022-07" db="EMBL/GenBank/DDBJ databases">
        <title>Phylogenomic reconstructions and comparative analyses of Kickxellomycotina fungi.</title>
        <authorList>
            <person name="Reynolds N.K."/>
            <person name="Stajich J.E."/>
            <person name="Barry K."/>
            <person name="Grigoriev I.V."/>
            <person name="Crous P."/>
            <person name="Smith M.E."/>
        </authorList>
    </citation>
    <scope>NUCLEOTIDE SEQUENCE</scope>
    <source>
        <strain evidence="1">BCRC 34780</strain>
    </source>
</reference>
<evidence type="ECO:0000313" key="1">
    <source>
        <dbReference type="EMBL" id="KAJ2792422.1"/>
    </source>
</evidence>
<dbReference type="EMBL" id="JANBUN010003144">
    <property type="protein sequence ID" value="KAJ2792422.1"/>
    <property type="molecule type" value="Genomic_DNA"/>
</dbReference>
<protein>
    <submittedName>
        <fullName evidence="1">Uncharacterized protein</fullName>
    </submittedName>
</protein>